<dbReference type="EMBL" id="FUYE01000007">
    <property type="protein sequence ID" value="SKA97121.1"/>
    <property type="molecule type" value="Genomic_DNA"/>
</dbReference>
<accession>A0A1T4Y757</accession>
<reference evidence="2" key="1">
    <citation type="submission" date="2017-02" db="EMBL/GenBank/DDBJ databases">
        <authorList>
            <person name="Varghese N."/>
            <person name="Submissions S."/>
        </authorList>
    </citation>
    <scope>NUCLEOTIDE SEQUENCE [LARGE SCALE GENOMIC DNA]</scope>
    <source>
        <strain evidence="2">ATCC 700200</strain>
    </source>
</reference>
<dbReference type="InterPro" id="IPR018743">
    <property type="entry name" value="DUF2292"/>
</dbReference>
<organism evidence="1 2">
    <name type="scientific">Prosthecobacter debontii</name>
    <dbReference type="NCBI Taxonomy" id="48467"/>
    <lineage>
        <taxon>Bacteria</taxon>
        <taxon>Pseudomonadati</taxon>
        <taxon>Verrucomicrobiota</taxon>
        <taxon>Verrucomicrobiia</taxon>
        <taxon>Verrucomicrobiales</taxon>
        <taxon>Verrucomicrobiaceae</taxon>
        <taxon>Prosthecobacter</taxon>
    </lineage>
</organism>
<proteinExistence type="predicted"/>
<evidence type="ECO:0000313" key="1">
    <source>
        <dbReference type="EMBL" id="SKA97121.1"/>
    </source>
</evidence>
<dbReference type="AlphaFoldDB" id="A0A1T4Y757"/>
<evidence type="ECO:0008006" key="3">
    <source>
        <dbReference type="Google" id="ProtNLM"/>
    </source>
</evidence>
<evidence type="ECO:0000313" key="2">
    <source>
        <dbReference type="Proteomes" id="UP000190774"/>
    </source>
</evidence>
<dbReference type="STRING" id="48467.SAMN02745166_02552"/>
<sequence>MQIPPMDSWQPSSKFSLTKSNVTMTHSPQDNAPEAWIDIVRQKVASMRFGSVQIVVHEGRVTQVESTEKTRLSNEAVTPIRK</sequence>
<dbReference type="Proteomes" id="UP000190774">
    <property type="component" value="Unassembled WGS sequence"/>
</dbReference>
<protein>
    <recommendedName>
        <fullName evidence="3">DUF2292 domain-containing protein</fullName>
    </recommendedName>
</protein>
<gene>
    <name evidence="1" type="ORF">SAMN02745166_02552</name>
</gene>
<name>A0A1T4Y757_9BACT</name>
<keyword evidence="2" id="KW-1185">Reference proteome</keyword>
<dbReference type="Pfam" id="PF10055">
    <property type="entry name" value="DUF2292"/>
    <property type="match status" value="1"/>
</dbReference>